<proteinExistence type="predicted"/>
<dbReference type="PANTHER" id="PTHR33169">
    <property type="entry name" value="PADR-FAMILY TRANSCRIPTIONAL REGULATOR"/>
    <property type="match status" value="1"/>
</dbReference>
<evidence type="ECO:0000259" key="2">
    <source>
        <dbReference type="Pfam" id="PF03551"/>
    </source>
</evidence>
<reference evidence="3" key="1">
    <citation type="submission" date="2024-06" db="EMBL/GenBank/DDBJ databases">
        <title>Complete genome sequence of the cellulolytic actinobacterium, Cellulosimicrobium ES-005.</title>
        <authorList>
            <person name="Matthews C.T."/>
            <person name="Underwood K.D."/>
            <person name="Ghanchi K.M."/>
            <person name="Fields S.D."/>
            <person name="Gardner S.G."/>
        </authorList>
    </citation>
    <scope>NUCLEOTIDE SEQUENCE</scope>
    <source>
        <strain evidence="3">ES-005</strain>
    </source>
</reference>
<organism evidence="3">
    <name type="scientific">Cellulosimicrobium sp. ES-005</name>
    <dbReference type="NCBI Taxonomy" id="3163031"/>
    <lineage>
        <taxon>Bacteria</taxon>
        <taxon>Bacillati</taxon>
        <taxon>Actinomycetota</taxon>
        <taxon>Actinomycetes</taxon>
        <taxon>Micrococcales</taxon>
        <taxon>Promicromonosporaceae</taxon>
        <taxon>Cellulosimicrobium</taxon>
    </lineage>
</organism>
<feature type="compositionally biased region" description="Pro residues" evidence="1">
    <location>
        <begin position="140"/>
        <end position="163"/>
    </location>
</feature>
<feature type="region of interest" description="Disordered" evidence="1">
    <location>
        <begin position="108"/>
        <end position="170"/>
    </location>
</feature>
<dbReference type="InterPro" id="IPR005149">
    <property type="entry name" value="Tscrpt_reg_PadR_N"/>
</dbReference>
<evidence type="ECO:0000313" key="3">
    <source>
        <dbReference type="EMBL" id="XCH29276.1"/>
    </source>
</evidence>
<dbReference type="InterPro" id="IPR052509">
    <property type="entry name" value="Metal_resp_DNA-bind_regulator"/>
</dbReference>
<feature type="domain" description="Transcription regulator PadR N-terminal" evidence="2">
    <location>
        <begin position="20"/>
        <end position="92"/>
    </location>
</feature>
<gene>
    <name evidence="3" type="ORF">ABRQ22_17080</name>
</gene>
<dbReference type="PANTHER" id="PTHR33169:SF14">
    <property type="entry name" value="TRANSCRIPTIONAL REGULATOR RV3488"/>
    <property type="match status" value="1"/>
</dbReference>
<dbReference type="AlphaFoldDB" id="A0AAU8FZD0"/>
<dbReference type="SUPFAM" id="SSF46785">
    <property type="entry name" value="Winged helix' DNA-binding domain"/>
    <property type="match status" value="1"/>
</dbReference>
<dbReference type="Gene3D" id="1.10.10.10">
    <property type="entry name" value="Winged helix-like DNA-binding domain superfamily/Winged helix DNA-binding domain"/>
    <property type="match status" value="1"/>
</dbReference>
<dbReference type="EMBL" id="CP159290">
    <property type="protein sequence ID" value="XCH29276.1"/>
    <property type="molecule type" value="Genomic_DNA"/>
</dbReference>
<protein>
    <submittedName>
        <fullName evidence="3">PadR family transcriptional regulator</fullName>
    </submittedName>
</protein>
<name>A0AAU8FZD0_9MICO</name>
<dbReference type="InterPro" id="IPR036388">
    <property type="entry name" value="WH-like_DNA-bd_sf"/>
</dbReference>
<evidence type="ECO:0000256" key="1">
    <source>
        <dbReference type="SAM" id="MobiDB-lite"/>
    </source>
</evidence>
<dbReference type="InterPro" id="IPR036390">
    <property type="entry name" value="WH_DNA-bd_sf"/>
</dbReference>
<dbReference type="Pfam" id="PF03551">
    <property type="entry name" value="PadR"/>
    <property type="match status" value="1"/>
</dbReference>
<accession>A0AAU8FZD0</accession>
<sequence>MRFDERLDRELLRGVLPLCVLAVVATHGPTYGYAITRSLADAGLGTVKGGTLYPLLQRLEDDGLVTTSWHQGERGPSRRYYAVTGQGRVALADATSRWDAVTTAASTLVAGPSGTPSPDGARPAAGLAPHAGARPDPDRGPGPVPGPVPEPVAIPADAPPPDPTPRRTPR</sequence>
<dbReference type="RefSeq" id="WP_308202355.1">
    <property type="nucleotide sequence ID" value="NZ_CP159290.1"/>
</dbReference>